<dbReference type="Proteomes" id="UP001249020">
    <property type="component" value="Unassembled WGS sequence"/>
</dbReference>
<organism evidence="2 3">
    <name type="scientific">Brumicola blandensis</name>
    <dbReference type="NCBI Taxonomy" id="3075611"/>
    <lineage>
        <taxon>Bacteria</taxon>
        <taxon>Pseudomonadati</taxon>
        <taxon>Pseudomonadota</taxon>
        <taxon>Gammaproteobacteria</taxon>
        <taxon>Alteromonadales</taxon>
        <taxon>Alteromonadaceae</taxon>
        <taxon>Brumicola</taxon>
    </lineage>
</organism>
<dbReference type="RefSeq" id="WP_311360888.1">
    <property type="nucleotide sequence ID" value="NZ_JAVRIE010000002.1"/>
</dbReference>
<evidence type="ECO:0000256" key="1">
    <source>
        <dbReference type="SAM" id="SignalP"/>
    </source>
</evidence>
<proteinExistence type="predicted"/>
<dbReference type="AlphaFoldDB" id="A0AAW8QYM4"/>
<accession>A0AAW8QYM4</accession>
<keyword evidence="1" id="KW-0732">Signal</keyword>
<reference evidence="2 3" key="1">
    <citation type="submission" date="2023-09" db="EMBL/GenBank/DDBJ databases">
        <authorList>
            <person name="Rey-Velasco X."/>
        </authorList>
    </citation>
    <scope>NUCLEOTIDE SEQUENCE [LARGE SCALE GENOMIC DNA]</scope>
    <source>
        <strain evidence="2 3">W409</strain>
    </source>
</reference>
<name>A0AAW8QYM4_9ALTE</name>
<keyword evidence="3" id="KW-1185">Reference proteome</keyword>
<feature type="chain" id="PRO_5043745828" evidence="1">
    <location>
        <begin position="22"/>
        <end position="283"/>
    </location>
</feature>
<feature type="signal peptide" evidence="1">
    <location>
        <begin position="1"/>
        <end position="21"/>
    </location>
</feature>
<sequence length="283" mass="31770">MKKSYQLLVASLLCVSAKGMAEVDTSWLLIDDFESASNTLSSDWHIRDVQNETNPFVKSPQIALIKQEQASQNRYYLKKPAANGVLGNRKALSYIQLPNTLNVGDTATFYTRIMVESFPNNHSFGLSNQRPADIDKLAYNAFEPMLRVTDKTESDGTRNSGALMVIKEALNGKAKYQDIQNPLNGKAAEPLQEGKWYEVWYVVDNRLKENGGQTYSVYIRGGEFSQQQKVYDNAEFRMKREAELVYFVTIANTGPLKQPYGNGGLAYDDIYMTTGIELSAPVD</sequence>
<evidence type="ECO:0000313" key="3">
    <source>
        <dbReference type="Proteomes" id="UP001249020"/>
    </source>
</evidence>
<gene>
    <name evidence="2" type="ORF">RM544_06120</name>
</gene>
<protein>
    <submittedName>
        <fullName evidence="2">Uncharacterized protein</fullName>
    </submittedName>
</protein>
<comment type="caution">
    <text evidence="2">The sequence shown here is derived from an EMBL/GenBank/DDBJ whole genome shotgun (WGS) entry which is preliminary data.</text>
</comment>
<evidence type="ECO:0000313" key="2">
    <source>
        <dbReference type="EMBL" id="MDT0582106.1"/>
    </source>
</evidence>
<dbReference type="EMBL" id="JAVRIE010000002">
    <property type="protein sequence ID" value="MDT0582106.1"/>
    <property type="molecule type" value="Genomic_DNA"/>
</dbReference>